<feature type="transmembrane region" description="Helical" evidence="1">
    <location>
        <begin position="531"/>
        <end position="549"/>
    </location>
</feature>
<feature type="domain" description="GLUG" evidence="2">
    <location>
        <begin position="282"/>
        <end position="306"/>
    </location>
</feature>
<evidence type="ECO:0000256" key="1">
    <source>
        <dbReference type="SAM" id="Phobius"/>
    </source>
</evidence>
<dbReference type="EMBL" id="CP002101">
    <property type="protein sequence ID" value="AEH60006.1"/>
    <property type="molecule type" value="Genomic_DNA"/>
</dbReference>
<feature type="domain" description="GLUG" evidence="2">
    <location>
        <begin position="312"/>
        <end position="333"/>
    </location>
</feature>
<evidence type="ECO:0000313" key="4">
    <source>
        <dbReference type="EMBL" id="AEH60006.1"/>
    </source>
</evidence>
<feature type="domain" description="GLUG" evidence="2">
    <location>
        <begin position="232"/>
        <end position="253"/>
    </location>
</feature>
<keyword evidence="1" id="KW-0472">Membrane</keyword>
<dbReference type="GeneID" id="10821722"/>
<feature type="domain" description="DUF7507" evidence="3">
    <location>
        <begin position="418"/>
        <end position="495"/>
    </location>
</feature>
<keyword evidence="5" id="KW-1185">Reference proteome</keyword>
<accession>F7XMY5</accession>
<dbReference type="AlphaFoldDB" id="F7XMY5"/>
<name>F7XMY5_METZD</name>
<dbReference type="KEGG" id="mzh:Mzhil_0126"/>
<dbReference type="Pfam" id="PF24346">
    <property type="entry name" value="DUF7507"/>
    <property type="match status" value="1"/>
</dbReference>
<reference evidence="4" key="1">
    <citation type="submission" date="2010-07" db="EMBL/GenBank/DDBJ databases">
        <title>The complete genome of Methanosalsum zhilinae DSM 4017.</title>
        <authorList>
            <consortium name="US DOE Joint Genome Institute (JGI-PGF)"/>
            <person name="Lucas S."/>
            <person name="Copeland A."/>
            <person name="Lapidus A."/>
            <person name="Glavina del Rio T."/>
            <person name="Dalin E."/>
            <person name="Tice H."/>
            <person name="Bruce D."/>
            <person name="Goodwin L."/>
            <person name="Pitluck S."/>
            <person name="Kyrpides N."/>
            <person name="Mavromatis K."/>
            <person name="Ovchinnikova G."/>
            <person name="Daligault H."/>
            <person name="Detter J.C."/>
            <person name="Han C."/>
            <person name="Tapia R."/>
            <person name="Larimer F."/>
            <person name="Land M."/>
            <person name="Hauser L."/>
            <person name="Markowitz V."/>
            <person name="Cheng J.-F."/>
            <person name="Hugenholtz P."/>
            <person name="Woyke T."/>
            <person name="Wu D."/>
            <person name="Spring S."/>
            <person name="Schueler E."/>
            <person name="Brambilla E."/>
            <person name="Klenk H.-P."/>
            <person name="Eisen J.A."/>
        </authorList>
    </citation>
    <scope>NUCLEOTIDE SEQUENCE</scope>
    <source>
        <strain evidence="4">DSM 4017</strain>
    </source>
</reference>
<dbReference type="Gene3D" id="2.160.20.110">
    <property type="match status" value="1"/>
</dbReference>
<protein>
    <submittedName>
        <fullName evidence="4">GLUG domain protein</fullName>
    </submittedName>
</protein>
<keyword evidence="1" id="KW-1133">Transmembrane helix</keyword>
<dbReference type="InterPro" id="IPR011493">
    <property type="entry name" value="GLUG"/>
</dbReference>
<gene>
    <name evidence="4" type="ordered locus">Mzhil_0126</name>
</gene>
<sequence length="553" mass="58671" precursor="true">MWGIGNTKYNLLVKLVLVLSAILILLTIFLISPVSAFAGGDGSTDNPYQISNIDQLQNMKLDLSAHYVLIDNIDASDTVNWNDGAGFEPIGNTTGYHFTGSFDGNGYEITGFYINRSGTSYIGLFGYTGFGAEIKNVGLVDVDIITGQLGQSYVGALVGYNNGFIESSYATGNVDGFANVGGLAGSNSGTINNSYATGNVDGWEYVGGLAGSNSGTVNNSYATGGVEGSSWIGGLVGDNRGSIENSYATGNVNGFANVGGLVGQSRDDGAIITSFATGNVDGSWSVGGLVGNNRGNIENSYATGSVEGSSWIGGLVGLNSGTISNSYATGNVIGNDYIGGLVGDNDGGTISNSYWNTETSGLDVSDGGEERNTSEMTYPHANNTYVGWDFEKIWIIQADINDGYPCFQHLHEIGTQNISIQKFINGEHVNEPPGPVIHLGSIIEWKFSVTNTGDVQLTHIIVIDDKLGIICEIDELEPGESKVCIMTSRAYTRQQMNTVTVTGWYDEIEIQDTDAAYYFGYRGATSADVPTASGIITVLFIGFFSLMYMRRNH</sequence>
<evidence type="ECO:0000313" key="5">
    <source>
        <dbReference type="Proteomes" id="UP000006622"/>
    </source>
</evidence>
<dbReference type="InterPro" id="IPR055354">
    <property type="entry name" value="DUF7507"/>
</dbReference>
<keyword evidence="1" id="KW-0812">Transmembrane</keyword>
<dbReference type="OrthoDB" id="142934at2157"/>
<organism evidence="4 5">
    <name type="scientific">Methanosalsum zhilinae (strain DSM 4017 / NBRC 107636 / OCM 62 / WeN5)</name>
    <name type="common">Methanohalophilus zhilinae</name>
    <dbReference type="NCBI Taxonomy" id="679901"/>
    <lineage>
        <taxon>Archaea</taxon>
        <taxon>Methanobacteriati</taxon>
        <taxon>Methanobacteriota</taxon>
        <taxon>Stenosarchaea group</taxon>
        <taxon>Methanomicrobia</taxon>
        <taxon>Methanosarcinales</taxon>
        <taxon>Methanosarcinaceae</taxon>
        <taxon>Methanosalsum</taxon>
    </lineage>
</organism>
<evidence type="ECO:0000259" key="3">
    <source>
        <dbReference type="Pfam" id="PF24346"/>
    </source>
</evidence>
<dbReference type="RefSeq" id="WP_013897445.1">
    <property type="nucleotide sequence ID" value="NC_015676.1"/>
</dbReference>
<dbReference type="HOGENOM" id="CLU_448803_0_0_2"/>
<evidence type="ECO:0000259" key="2">
    <source>
        <dbReference type="Pfam" id="PF07581"/>
    </source>
</evidence>
<dbReference type="Proteomes" id="UP000006622">
    <property type="component" value="Chromosome"/>
</dbReference>
<dbReference type="Pfam" id="PF07581">
    <property type="entry name" value="Glug"/>
    <property type="match status" value="3"/>
</dbReference>
<proteinExistence type="predicted"/>